<organism evidence="3 4">
    <name type="scientific">Nocardioides aurantiacus</name>
    <dbReference type="NCBI Taxonomy" id="86796"/>
    <lineage>
        <taxon>Bacteria</taxon>
        <taxon>Bacillati</taxon>
        <taxon>Actinomycetota</taxon>
        <taxon>Actinomycetes</taxon>
        <taxon>Propionibacteriales</taxon>
        <taxon>Nocardioidaceae</taxon>
        <taxon>Nocardioides</taxon>
    </lineage>
</organism>
<dbReference type="RefSeq" id="WP_123389611.1">
    <property type="nucleotide sequence ID" value="NZ_RKHO01000001.1"/>
</dbReference>
<feature type="compositionally biased region" description="Basic and acidic residues" evidence="1">
    <location>
        <begin position="26"/>
        <end position="40"/>
    </location>
</feature>
<name>A0A3N2CSE3_9ACTN</name>
<keyword evidence="2" id="KW-1133">Transmembrane helix</keyword>
<dbReference type="AlphaFoldDB" id="A0A3N2CSE3"/>
<feature type="compositionally biased region" description="Acidic residues" evidence="1">
    <location>
        <begin position="1"/>
        <end position="10"/>
    </location>
</feature>
<evidence type="ECO:0000256" key="1">
    <source>
        <dbReference type="SAM" id="MobiDB-lite"/>
    </source>
</evidence>
<feature type="region of interest" description="Disordered" evidence="1">
    <location>
        <begin position="1"/>
        <end position="138"/>
    </location>
</feature>
<evidence type="ECO:0000313" key="4">
    <source>
        <dbReference type="Proteomes" id="UP000281738"/>
    </source>
</evidence>
<dbReference type="Proteomes" id="UP000281738">
    <property type="component" value="Unassembled WGS sequence"/>
</dbReference>
<evidence type="ECO:0000256" key="2">
    <source>
        <dbReference type="SAM" id="Phobius"/>
    </source>
</evidence>
<keyword evidence="2" id="KW-0812">Transmembrane</keyword>
<gene>
    <name evidence="3" type="ORF">EDD33_1303</name>
</gene>
<feature type="transmembrane region" description="Helical" evidence="2">
    <location>
        <begin position="147"/>
        <end position="167"/>
    </location>
</feature>
<dbReference type="OrthoDB" id="3787269at2"/>
<keyword evidence="4" id="KW-1185">Reference proteome</keyword>
<dbReference type="EMBL" id="RKHO01000001">
    <property type="protein sequence ID" value="ROR90463.1"/>
    <property type="molecule type" value="Genomic_DNA"/>
</dbReference>
<comment type="caution">
    <text evidence="3">The sequence shown here is derived from an EMBL/GenBank/DDBJ whole genome shotgun (WGS) entry which is preliminary data.</text>
</comment>
<proteinExistence type="predicted"/>
<protein>
    <submittedName>
        <fullName evidence="3">Uncharacterized protein</fullName>
    </submittedName>
</protein>
<sequence length="207" mass="21765">MTPSDADDERSAETDPATDVPQGPDRPSDRASERAPEHDSPAPSPHPGPGAVDDQDAAGREAAAWQAIVDNYGDHPSFDDPGPAETPPAPRPAPRRGPERIDLDDGPSGALADAGSRPEDGEARDDPEDHFVPPPPPRVALATPPRLLAWLGLFGVPLLTLVAIVAGVSFPQWLSVLFMAWFVGGFVFLVASMRSGPRDGHDDGAVL</sequence>
<feature type="transmembrane region" description="Helical" evidence="2">
    <location>
        <begin position="173"/>
        <end position="191"/>
    </location>
</feature>
<reference evidence="3 4" key="1">
    <citation type="submission" date="2018-11" db="EMBL/GenBank/DDBJ databases">
        <title>Sequencing the genomes of 1000 actinobacteria strains.</title>
        <authorList>
            <person name="Klenk H.-P."/>
        </authorList>
    </citation>
    <scope>NUCLEOTIDE SEQUENCE [LARGE SCALE GENOMIC DNA]</scope>
    <source>
        <strain evidence="3 4">DSM 12652</strain>
    </source>
</reference>
<accession>A0A3N2CSE3</accession>
<keyword evidence="2" id="KW-0472">Membrane</keyword>
<evidence type="ECO:0000313" key="3">
    <source>
        <dbReference type="EMBL" id="ROR90463.1"/>
    </source>
</evidence>